<organism evidence="6 7">
    <name type="scientific">Phytohabitans suffuscus</name>
    <dbReference type="NCBI Taxonomy" id="624315"/>
    <lineage>
        <taxon>Bacteria</taxon>
        <taxon>Bacillati</taxon>
        <taxon>Actinomycetota</taxon>
        <taxon>Actinomycetes</taxon>
        <taxon>Micromonosporales</taxon>
        <taxon>Micromonosporaceae</taxon>
    </lineage>
</organism>
<dbReference type="EMBL" id="AP022871">
    <property type="protein sequence ID" value="BCB89973.1"/>
    <property type="molecule type" value="Genomic_DNA"/>
</dbReference>
<dbReference type="PANTHER" id="PTHR30483">
    <property type="entry name" value="LEUCINE-SPECIFIC-BINDING PROTEIN"/>
    <property type="match status" value="1"/>
</dbReference>
<sequence length="406" mass="42689">MPLAIGLVTVLALAACGGEAGDSSDASPDEIEIGSIGPFTGPNAALGEQWRNGVTLAVEEINAAGGIKSLGGAKLKVLEGDHTGKPEVGASQTERVVQDGAVAVLGALESGVTLVSSQVTERQGVPYIVPLSSSTEVTSRGFKRLFRIIEGSDAGARTAASQLKELTAEHGLSAQRIAVIHEDSTFGTSIGTNTEKALKEQGLNVVTRMPYNAESADLTPEVSKLKAMNPDILVMSSYYNDAALILRAMQQLDFNVNAIFGVRVGPFTDPKFHQQMGAVSDYVFNSDVGMDEVSERGKAISATYQKRFDRPLAVLALYPYVSVYVLADALERAGSTDKEKLTEALRATSITDMPLAAGAIKFDDAGNNTGGLSVLSQAVGGKLSVVFPAEYAVAEPTLPVPAWKQR</sequence>
<dbReference type="CDD" id="cd06340">
    <property type="entry name" value="PBP1_ABC_ligand_binding-like"/>
    <property type="match status" value="1"/>
</dbReference>
<reference evidence="6 7" key="1">
    <citation type="submission" date="2020-03" db="EMBL/GenBank/DDBJ databases">
        <title>Whole genome shotgun sequence of Phytohabitans suffuscus NBRC 105367.</title>
        <authorList>
            <person name="Komaki H."/>
            <person name="Tamura T."/>
        </authorList>
    </citation>
    <scope>NUCLEOTIDE SEQUENCE [LARGE SCALE GENOMIC DNA]</scope>
    <source>
        <strain evidence="6 7">NBRC 105367</strain>
    </source>
</reference>
<evidence type="ECO:0000256" key="3">
    <source>
        <dbReference type="ARBA" id="ARBA00022729"/>
    </source>
</evidence>
<keyword evidence="4" id="KW-0029">Amino-acid transport</keyword>
<proteinExistence type="inferred from homology"/>
<dbReference type="Gene3D" id="3.40.50.2300">
    <property type="match status" value="2"/>
</dbReference>
<keyword evidence="7" id="KW-1185">Reference proteome</keyword>
<name>A0A6F8YVF2_9ACTN</name>
<keyword evidence="2" id="KW-0813">Transport</keyword>
<dbReference type="PRINTS" id="PR00337">
    <property type="entry name" value="LEUILEVALBP"/>
</dbReference>
<dbReference type="Pfam" id="PF13458">
    <property type="entry name" value="Peripla_BP_6"/>
    <property type="match status" value="1"/>
</dbReference>
<keyword evidence="3" id="KW-0732">Signal</keyword>
<dbReference type="GO" id="GO:0006865">
    <property type="term" value="P:amino acid transport"/>
    <property type="evidence" value="ECO:0007669"/>
    <property type="project" value="UniProtKB-KW"/>
</dbReference>
<evidence type="ECO:0000256" key="1">
    <source>
        <dbReference type="ARBA" id="ARBA00010062"/>
    </source>
</evidence>
<dbReference type="Proteomes" id="UP000503011">
    <property type="component" value="Chromosome"/>
</dbReference>
<dbReference type="InterPro" id="IPR000709">
    <property type="entry name" value="Leu_Ile_Val-bd"/>
</dbReference>
<dbReference type="KEGG" id="psuu:Psuf_072860"/>
<dbReference type="AlphaFoldDB" id="A0A6F8YVF2"/>
<evidence type="ECO:0000259" key="5">
    <source>
        <dbReference type="Pfam" id="PF13458"/>
    </source>
</evidence>
<accession>A0A6F8YVF2</accession>
<comment type="similarity">
    <text evidence="1">Belongs to the leucine-binding protein family.</text>
</comment>
<evidence type="ECO:0000256" key="4">
    <source>
        <dbReference type="ARBA" id="ARBA00022970"/>
    </source>
</evidence>
<reference evidence="6 7" key="2">
    <citation type="submission" date="2020-03" db="EMBL/GenBank/DDBJ databases">
        <authorList>
            <person name="Ichikawa N."/>
            <person name="Kimura A."/>
            <person name="Kitahashi Y."/>
            <person name="Uohara A."/>
        </authorList>
    </citation>
    <scope>NUCLEOTIDE SEQUENCE [LARGE SCALE GENOMIC DNA]</scope>
    <source>
        <strain evidence="6 7">NBRC 105367</strain>
    </source>
</reference>
<dbReference type="InterPro" id="IPR028081">
    <property type="entry name" value="Leu-bd"/>
</dbReference>
<dbReference type="InterPro" id="IPR051010">
    <property type="entry name" value="BCAA_transport"/>
</dbReference>
<evidence type="ECO:0000313" key="6">
    <source>
        <dbReference type="EMBL" id="BCB89973.1"/>
    </source>
</evidence>
<evidence type="ECO:0000256" key="2">
    <source>
        <dbReference type="ARBA" id="ARBA00022448"/>
    </source>
</evidence>
<feature type="domain" description="Leucine-binding protein" evidence="5">
    <location>
        <begin position="30"/>
        <end position="367"/>
    </location>
</feature>
<dbReference type="PANTHER" id="PTHR30483:SF37">
    <property type="entry name" value="ABC TRANSPORTER SUBSTRATE-BINDING PROTEIN"/>
    <property type="match status" value="1"/>
</dbReference>
<gene>
    <name evidence="6" type="ORF">Psuf_072860</name>
</gene>
<dbReference type="SUPFAM" id="SSF53822">
    <property type="entry name" value="Periplasmic binding protein-like I"/>
    <property type="match status" value="1"/>
</dbReference>
<evidence type="ECO:0000313" key="7">
    <source>
        <dbReference type="Proteomes" id="UP000503011"/>
    </source>
</evidence>
<dbReference type="InterPro" id="IPR028082">
    <property type="entry name" value="Peripla_BP_I"/>
</dbReference>
<protein>
    <submittedName>
        <fullName evidence="6">Branched-chain amino acid ABC transporter substrate-binding protein</fullName>
    </submittedName>
</protein>